<feature type="non-terminal residue" evidence="4">
    <location>
        <position position="285"/>
    </location>
</feature>
<feature type="repeat" description="ANK" evidence="3">
    <location>
        <begin position="236"/>
        <end position="258"/>
    </location>
</feature>
<dbReference type="AlphaFoldDB" id="A0AA35WWF6"/>
<comment type="caution">
    <text evidence="4">The sequence shown here is derived from an EMBL/GenBank/DDBJ whole genome shotgun (WGS) entry which is preliminary data.</text>
</comment>
<evidence type="ECO:0000256" key="3">
    <source>
        <dbReference type="PROSITE-ProRule" id="PRU00023"/>
    </source>
</evidence>
<dbReference type="Proteomes" id="UP001174909">
    <property type="component" value="Unassembled WGS sequence"/>
</dbReference>
<evidence type="ECO:0000313" key="4">
    <source>
        <dbReference type="EMBL" id="CAI8036383.1"/>
    </source>
</evidence>
<proteinExistence type="predicted"/>
<evidence type="ECO:0000313" key="5">
    <source>
        <dbReference type="Proteomes" id="UP001174909"/>
    </source>
</evidence>
<accession>A0AA35WWF6</accession>
<name>A0AA35WWF6_GEOBA</name>
<gene>
    <name evidence="4" type="ORF">GBAR_LOCUS20382</name>
</gene>
<dbReference type="SMART" id="SM00248">
    <property type="entry name" value="ANK"/>
    <property type="match status" value="6"/>
</dbReference>
<dbReference type="InterPro" id="IPR036770">
    <property type="entry name" value="Ankyrin_rpt-contain_sf"/>
</dbReference>
<dbReference type="PANTHER" id="PTHR24198:SF165">
    <property type="entry name" value="ANKYRIN REPEAT-CONTAINING PROTEIN-RELATED"/>
    <property type="match status" value="1"/>
</dbReference>
<dbReference type="Pfam" id="PF00023">
    <property type="entry name" value="Ank"/>
    <property type="match status" value="1"/>
</dbReference>
<sequence>SLRDRALGHQQKTKWWNLSNDEKKKIQGEVLDAAIEGDITKMKSLIKQYEGLRLDYCVYNDDHGDTALHLAALHGHLQIVKYLVVNGYRVIECENNYKHTPLHRAAKGGNLEVVKYLIEEKKCNPMRLCDWGRTPLHYACENENASIDLVQYLMNLEGVNVNVKDTRYGFTPLDIAAAHAPIELVKYMIEEKNCYDPANYEGSNTPLHHAALRGNLPVVQYLVDTRGFDVNSKGWHDRTPLHFACQGGHLDVVKYLIEESKMEMLEMVADKNGLTPLDLAAEYGT</sequence>
<dbReference type="SUPFAM" id="SSF48403">
    <property type="entry name" value="Ankyrin repeat"/>
    <property type="match status" value="1"/>
</dbReference>
<evidence type="ECO:0000256" key="1">
    <source>
        <dbReference type="ARBA" id="ARBA00022737"/>
    </source>
</evidence>
<feature type="repeat" description="ANK" evidence="3">
    <location>
        <begin position="131"/>
        <end position="166"/>
    </location>
</feature>
<dbReference type="EMBL" id="CASHTH010002866">
    <property type="protein sequence ID" value="CAI8036383.1"/>
    <property type="molecule type" value="Genomic_DNA"/>
</dbReference>
<dbReference type="InterPro" id="IPR002110">
    <property type="entry name" value="Ankyrin_rpt"/>
</dbReference>
<feature type="repeat" description="ANK" evidence="3">
    <location>
        <begin position="63"/>
        <end position="95"/>
    </location>
</feature>
<dbReference type="Pfam" id="PF12796">
    <property type="entry name" value="Ank_2"/>
    <property type="match status" value="2"/>
</dbReference>
<protein>
    <submittedName>
        <fullName evidence="4">Ankyrin-1</fullName>
    </submittedName>
</protein>
<feature type="repeat" description="ANK" evidence="3">
    <location>
        <begin position="202"/>
        <end position="224"/>
    </location>
</feature>
<keyword evidence="1" id="KW-0677">Repeat</keyword>
<organism evidence="4 5">
    <name type="scientific">Geodia barretti</name>
    <name type="common">Barrett's horny sponge</name>
    <dbReference type="NCBI Taxonomy" id="519541"/>
    <lineage>
        <taxon>Eukaryota</taxon>
        <taxon>Metazoa</taxon>
        <taxon>Porifera</taxon>
        <taxon>Demospongiae</taxon>
        <taxon>Heteroscleromorpha</taxon>
        <taxon>Tetractinellida</taxon>
        <taxon>Astrophorina</taxon>
        <taxon>Geodiidae</taxon>
        <taxon>Geodia</taxon>
    </lineage>
</organism>
<dbReference type="Gene3D" id="1.25.40.20">
    <property type="entry name" value="Ankyrin repeat-containing domain"/>
    <property type="match status" value="2"/>
</dbReference>
<feature type="non-terminal residue" evidence="4">
    <location>
        <position position="1"/>
    </location>
</feature>
<keyword evidence="5" id="KW-1185">Reference proteome</keyword>
<dbReference type="PROSITE" id="PS50297">
    <property type="entry name" value="ANK_REP_REGION"/>
    <property type="match status" value="4"/>
</dbReference>
<evidence type="ECO:0000256" key="2">
    <source>
        <dbReference type="ARBA" id="ARBA00023043"/>
    </source>
</evidence>
<feature type="repeat" description="ANK" evidence="3">
    <location>
        <begin position="97"/>
        <end position="119"/>
    </location>
</feature>
<keyword evidence="2 3" id="KW-0040">ANK repeat</keyword>
<reference evidence="4" key="1">
    <citation type="submission" date="2023-03" db="EMBL/GenBank/DDBJ databases">
        <authorList>
            <person name="Steffen K."/>
            <person name="Cardenas P."/>
        </authorList>
    </citation>
    <scope>NUCLEOTIDE SEQUENCE</scope>
</reference>
<dbReference type="PANTHER" id="PTHR24198">
    <property type="entry name" value="ANKYRIN REPEAT AND PROTEIN KINASE DOMAIN-CONTAINING PROTEIN"/>
    <property type="match status" value="1"/>
</dbReference>
<dbReference type="PROSITE" id="PS50088">
    <property type="entry name" value="ANK_REPEAT"/>
    <property type="match status" value="5"/>
</dbReference>